<organism evidence="3 4">
    <name type="scientific">Winogradskyella haliclonae</name>
    <dbReference type="NCBI Taxonomy" id="2048558"/>
    <lineage>
        <taxon>Bacteria</taxon>
        <taxon>Pseudomonadati</taxon>
        <taxon>Bacteroidota</taxon>
        <taxon>Flavobacteriia</taxon>
        <taxon>Flavobacteriales</taxon>
        <taxon>Flavobacteriaceae</taxon>
        <taxon>Winogradskyella</taxon>
    </lineage>
</organism>
<keyword evidence="2" id="KW-0732">Signal</keyword>
<evidence type="ECO:0000256" key="1">
    <source>
        <dbReference type="SAM" id="MobiDB-lite"/>
    </source>
</evidence>
<dbReference type="EMBL" id="BMDQ01000001">
    <property type="protein sequence ID" value="GGI55878.1"/>
    <property type="molecule type" value="Genomic_DNA"/>
</dbReference>
<gene>
    <name evidence="3" type="ORF">GCM10011444_01870</name>
</gene>
<evidence type="ECO:0008006" key="5">
    <source>
        <dbReference type="Google" id="ProtNLM"/>
    </source>
</evidence>
<keyword evidence="4" id="KW-1185">Reference proteome</keyword>
<protein>
    <recommendedName>
        <fullName evidence="5">Thrombospondin type 3 repeat-containing protein</fullName>
    </recommendedName>
</protein>
<feature type="region of interest" description="Disordered" evidence="1">
    <location>
        <begin position="234"/>
        <end position="263"/>
    </location>
</feature>
<evidence type="ECO:0000256" key="2">
    <source>
        <dbReference type="SAM" id="SignalP"/>
    </source>
</evidence>
<dbReference type="Pfam" id="PF19765">
    <property type="entry name" value="DUF6252"/>
    <property type="match status" value="1"/>
</dbReference>
<reference evidence="4" key="1">
    <citation type="journal article" date="2019" name="Int. J. Syst. Evol. Microbiol.">
        <title>The Global Catalogue of Microorganisms (GCM) 10K type strain sequencing project: providing services to taxonomists for standard genome sequencing and annotation.</title>
        <authorList>
            <consortium name="The Broad Institute Genomics Platform"/>
            <consortium name="The Broad Institute Genome Sequencing Center for Infectious Disease"/>
            <person name="Wu L."/>
            <person name="Ma J."/>
        </authorList>
    </citation>
    <scope>NUCLEOTIDE SEQUENCE [LARGE SCALE GENOMIC DNA]</scope>
    <source>
        <strain evidence="4">CCM 8681</strain>
    </source>
</reference>
<sequence length="357" mass="37944">MNKNLLLVLLVSIFFGCADDVEFNNPAVQANFESQSWRGVAFSAATQDGGLVIRAIRGTETLLLFTTRTDAGDYPLGGTNQSEARYTAADGTVYSTLNNQAPNPPPVQFTSDGLITITNVDLVNNTATGEFWFNAFTADGLNSVNFIDGVFFRVPILQNISETTGGTTCALATDVVAMLQTQVMGGAPSTSLCSQLEAALEIQLLSCGDASGDIQAILDTIDCNDDDGDGIPNSFEDVDMDGNLDNDDTDMDGTPNYLDDDDDNDGLLTILDIGDSDGDGIPNHLERDDDNDGILTQFEDPFTPLDTDGDGIINSLDNDDDGDGILTINENPDPNGDGDPSDALDTDMDGTPDYLQN</sequence>
<dbReference type="RefSeq" id="WP_188372819.1">
    <property type="nucleotide sequence ID" value="NZ_BMDQ01000001.1"/>
</dbReference>
<accession>A0ABQ2BWH3</accession>
<evidence type="ECO:0000313" key="4">
    <source>
        <dbReference type="Proteomes" id="UP000624701"/>
    </source>
</evidence>
<comment type="caution">
    <text evidence="3">The sequence shown here is derived from an EMBL/GenBank/DDBJ whole genome shotgun (WGS) entry which is preliminary data.</text>
</comment>
<dbReference type="PROSITE" id="PS51257">
    <property type="entry name" value="PROKAR_LIPOPROTEIN"/>
    <property type="match status" value="1"/>
</dbReference>
<dbReference type="InterPro" id="IPR028974">
    <property type="entry name" value="TSP_type-3_rpt"/>
</dbReference>
<feature type="signal peptide" evidence="2">
    <location>
        <begin position="1"/>
        <end position="18"/>
    </location>
</feature>
<feature type="chain" id="PRO_5045280390" description="Thrombospondin type 3 repeat-containing protein" evidence="2">
    <location>
        <begin position="19"/>
        <end position="357"/>
    </location>
</feature>
<dbReference type="Gene3D" id="4.10.1080.10">
    <property type="entry name" value="TSP type-3 repeat"/>
    <property type="match status" value="1"/>
</dbReference>
<evidence type="ECO:0000313" key="3">
    <source>
        <dbReference type="EMBL" id="GGI55878.1"/>
    </source>
</evidence>
<name>A0ABQ2BWH3_9FLAO</name>
<feature type="compositionally biased region" description="Acidic residues" evidence="1">
    <location>
        <begin position="339"/>
        <end position="350"/>
    </location>
</feature>
<proteinExistence type="predicted"/>
<feature type="compositionally biased region" description="Acidic residues" evidence="1">
    <location>
        <begin position="236"/>
        <end position="251"/>
    </location>
</feature>
<dbReference type="InterPro" id="IPR046219">
    <property type="entry name" value="DUF6252"/>
</dbReference>
<feature type="region of interest" description="Disordered" evidence="1">
    <location>
        <begin position="300"/>
        <end position="357"/>
    </location>
</feature>
<dbReference type="Proteomes" id="UP000624701">
    <property type="component" value="Unassembled WGS sequence"/>
</dbReference>